<feature type="domain" description="N-acetyltransferase" evidence="2">
    <location>
        <begin position="33"/>
        <end position="192"/>
    </location>
</feature>
<dbReference type="InterPro" id="IPR016181">
    <property type="entry name" value="Acyl_CoA_acyltransferase"/>
</dbReference>
<dbReference type="PANTHER" id="PTHR13947">
    <property type="entry name" value="GNAT FAMILY N-ACETYLTRANSFERASE"/>
    <property type="match status" value="1"/>
</dbReference>
<dbReference type="CDD" id="cd04301">
    <property type="entry name" value="NAT_SF"/>
    <property type="match status" value="1"/>
</dbReference>
<dbReference type="PROSITE" id="PS51186">
    <property type="entry name" value="GNAT"/>
    <property type="match status" value="1"/>
</dbReference>
<dbReference type="EMBL" id="FQUL01000037">
    <property type="protein sequence ID" value="SHE91424.1"/>
    <property type="molecule type" value="Genomic_DNA"/>
</dbReference>
<dbReference type="SUPFAM" id="SSF55729">
    <property type="entry name" value="Acyl-CoA N-acyltransferases (Nat)"/>
    <property type="match status" value="1"/>
</dbReference>
<proteinExistence type="predicted"/>
<dbReference type="STRING" id="1121881.SAMN02745225_01982"/>
<keyword evidence="4" id="KW-1185">Reference proteome</keyword>
<dbReference type="Proteomes" id="UP000184295">
    <property type="component" value="Unassembled WGS sequence"/>
</dbReference>
<reference evidence="4" key="1">
    <citation type="submission" date="2016-11" db="EMBL/GenBank/DDBJ databases">
        <authorList>
            <person name="Varghese N."/>
            <person name="Submissions S."/>
        </authorList>
    </citation>
    <scope>NUCLEOTIDE SEQUENCE [LARGE SCALE GENOMIC DNA]</scope>
    <source>
        <strain evidence="4">DSM 19514</strain>
    </source>
</reference>
<evidence type="ECO:0000259" key="2">
    <source>
        <dbReference type="PROSITE" id="PS51186"/>
    </source>
</evidence>
<evidence type="ECO:0000256" key="1">
    <source>
        <dbReference type="ARBA" id="ARBA00022679"/>
    </source>
</evidence>
<dbReference type="InterPro" id="IPR000182">
    <property type="entry name" value="GNAT_dom"/>
</dbReference>
<keyword evidence="1 3" id="KW-0808">Transferase</keyword>
<dbReference type="GO" id="GO:0008080">
    <property type="term" value="F:N-acetyltransferase activity"/>
    <property type="evidence" value="ECO:0007669"/>
    <property type="project" value="InterPro"/>
</dbReference>
<protein>
    <submittedName>
        <fullName evidence="3">Predicted N-acetyltransferase YhbS</fullName>
    </submittedName>
</protein>
<dbReference type="InterPro" id="IPR050769">
    <property type="entry name" value="NAT_camello-type"/>
</dbReference>
<name>A0A1M4XD33_9ACTN</name>
<dbReference type="Pfam" id="PF00583">
    <property type="entry name" value="Acetyltransf_1"/>
    <property type="match status" value="1"/>
</dbReference>
<dbReference type="AlphaFoldDB" id="A0A1M4XD33"/>
<dbReference type="Gene3D" id="3.40.630.30">
    <property type="match status" value="1"/>
</dbReference>
<evidence type="ECO:0000313" key="3">
    <source>
        <dbReference type="EMBL" id="SHE91424.1"/>
    </source>
</evidence>
<gene>
    <name evidence="3" type="ORF">SAMN02745225_01982</name>
</gene>
<accession>A0A1M4XD33</accession>
<organism evidence="3 4">
    <name type="scientific">Ferrithrix thermotolerans DSM 19514</name>
    <dbReference type="NCBI Taxonomy" id="1121881"/>
    <lineage>
        <taxon>Bacteria</taxon>
        <taxon>Bacillati</taxon>
        <taxon>Actinomycetota</taxon>
        <taxon>Acidimicrobiia</taxon>
        <taxon>Acidimicrobiales</taxon>
        <taxon>Acidimicrobiaceae</taxon>
        <taxon>Ferrithrix</taxon>
    </lineage>
</organism>
<dbReference type="PANTHER" id="PTHR13947:SF37">
    <property type="entry name" value="LD18367P"/>
    <property type="match status" value="1"/>
</dbReference>
<sequence length="198" mass="21550">MSRPTKDEGLALVVVYGEVGRKGGWRLTRVTDISISEATVSQYEAVGSVVVDAYKALLGEGLGKSYEIELLDVARRAQSCLVIVALIDNVVAGSITYVNDRESPYAESLEEGEVGLRMLAVDPKLQGRGVAKALVRHCIDLALVDGAEAIFLYSSEPMVVAHGIYHSFGFERIPRRDFKMKDGGMLLAFRLDLGRSSL</sequence>
<evidence type="ECO:0000313" key="4">
    <source>
        <dbReference type="Proteomes" id="UP000184295"/>
    </source>
</evidence>